<protein>
    <submittedName>
        <fullName evidence="6">Retinal pigment epithelial membrane protein</fullName>
    </submittedName>
</protein>
<sequence>MLIVGISANVRCTQQPLSKTSPSSQILPSCLLPSLALVVLSYVKKSKYKRKTTMVLTPTIGEKSYNRQDWQKGYQSQPNEYDYEVEDIEGQIPPDLQGTVFKNGPGLLDIAGTAIAHPFDGDGMISAISFNHGRVHYRNRFVKTEGYLKEKEAGKPLYRGVFGTKKPGGIFGNAFDLRLKNIANTNVIYWGDKLLALWEAAEPHRLDSKTLDTIGLDYLDGILEKGDAFAAHPRIDPACIFDNHQPCLVNFAIKTGLSSSITLYEISPTGKLLRRHTHSIPGFCFIHDFVITPHYAIFFQNPVGYNPFPFLFGLKGAGECVINQPDKLTKIIIIPRDPNKREVKVLETPSGFVFHHSNAFEQLAPSYVEGGEKIYIDSICYQSLPQLDSNSSFQSVDFDSLAPGHLWRFTLNLSENTVTRECILEHCCEFPSINPAKVGRDYRYLYIAATHHATGNAPLQAILKLDLLTGEKQLHSFAPRGFAGEPIFVPKPDGIAEDDGWLLVVTYDAANHRSNVVILDAKDITNSLGVIHLKHHIPYGLHGSWARQCF</sequence>
<evidence type="ECO:0000256" key="3">
    <source>
        <dbReference type="ARBA" id="ARBA00023002"/>
    </source>
</evidence>
<dbReference type="KEGG" id="mpk:VL20_129"/>
<dbReference type="PANTHER" id="PTHR10543:SF89">
    <property type="entry name" value="CAROTENOID 9,10(9',10')-CLEAVAGE DIOXYGENASE 1"/>
    <property type="match status" value="1"/>
</dbReference>
<keyword evidence="3" id="KW-0560">Oxidoreductase</keyword>
<organism evidence="6 7">
    <name type="scientific">Microcystis panniformis FACHB-1757</name>
    <dbReference type="NCBI Taxonomy" id="1638788"/>
    <lineage>
        <taxon>Bacteria</taxon>
        <taxon>Bacillati</taxon>
        <taxon>Cyanobacteriota</taxon>
        <taxon>Cyanophyceae</taxon>
        <taxon>Oscillatoriophycideae</taxon>
        <taxon>Chroococcales</taxon>
        <taxon>Microcystaceae</taxon>
        <taxon>Microcystis</taxon>
    </lineage>
</organism>
<evidence type="ECO:0000313" key="7">
    <source>
        <dbReference type="Proteomes" id="UP000068167"/>
    </source>
</evidence>
<dbReference type="PANTHER" id="PTHR10543">
    <property type="entry name" value="BETA-CAROTENE DIOXYGENASE"/>
    <property type="match status" value="1"/>
</dbReference>
<comment type="similarity">
    <text evidence="1">Belongs to the carotenoid oxygenase family.</text>
</comment>
<name>A0A0K1RU84_9CHRO</name>
<proteinExistence type="inferred from homology"/>
<evidence type="ECO:0000256" key="4">
    <source>
        <dbReference type="ARBA" id="ARBA00023004"/>
    </source>
</evidence>
<feature type="binding site" evidence="5">
    <location>
        <position position="355"/>
    </location>
    <ligand>
        <name>Fe cation</name>
        <dbReference type="ChEBI" id="CHEBI:24875"/>
        <note>catalytic</note>
    </ligand>
</feature>
<evidence type="ECO:0000256" key="5">
    <source>
        <dbReference type="PIRSR" id="PIRSR604294-1"/>
    </source>
</evidence>
<keyword evidence="4 5" id="KW-0408">Iron</keyword>
<dbReference type="InterPro" id="IPR004294">
    <property type="entry name" value="Carotenoid_Oase"/>
</dbReference>
<dbReference type="GO" id="GO:0010436">
    <property type="term" value="F:carotenoid dioxygenase activity"/>
    <property type="evidence" value="ECO:0007669"/>
    <property type="project" value="TreeGrafter"/>
</dbReference>
<keyword evidence="2 5" id="KW-0479">Metal-binding</keyword>
<feature type="binding site" evidence="5">
    <location>
        <position position="287"/>
    </location>
    <ligand>
        <name>Fe cation</name>
        <dbReference type="ChEBI" id="CHEBI:24875"/>
        <note>catalytic</note>
    </ligand>
</feature>
<evidence type="ECO:0000256" key="2">
    <source>
        <dbReference type="ARBA" id="ARBA00022723"/>
    </source>
</evidence>
<dbReference type="PATRIC" id="fig|1638788.3.peg.135"/>
<reference evidence="6 7" key="1">
    <citation type="journal article" date="2016" name="Stand. Genomic Sci.">
        <title>Complete genome sequence and genomic characterization of Microcystis panniformis FACHB 1757 by third-generation sequencing.</title>
        <authorList>
            <person name="Zhang J.Y."/>
            <person name="Guan R."/>
            <person name="Zhang H.J."/>
            <person name="Li H."/>
            <person name="Xiao P."/>
            <person name="Yu G.L."/>
            <person name="Du L."/>
            <person name="Cao D.M."/>
            <person name="Zhu B.C."/>
            <person name="Li R.H."/>
            <person name="Lu Z.H."/>
        </authorList>
    </citation>
    <scope>NUCLEOTIDE SEQUENCE [LARGE SCALE GENOMIC DNA]</scope>
    <source>
        <strain evidence="6 7">FACHB-1757</strain>
    </source>
</reference>
<dbReference type="EMBL" id="CP011339">
    <property type="protein sequence ID" value="AKV65370.1"/>
    <property type="molecule type" value="Genomic_DNA"/>
</dbReference>
<evidence type="ECO:0000313" key="6">
    <source>
        <dbReference type="EMBL" id="AKV65370.1"/>
    </source>
</evidence>
<dbReference type="Proteomes" id="UP000068167">
    <property type="component" value="Chromosome"/>
</dbReference>
<dbReference type="GO" id="GO:0016121">
    <property type="term" value="P:carotene catabolic process"/>
    <property type="evidence" value="ECO:0007669"/>
    <property type="project" value="TreeGrafter"/>
</dbReference>
<keyword evidence="7" id="KW-1185">Reference proteome</keyword>
<evidence type="ECO:0000256" key="1">
    <source>
        <dbReference type="ARBA" id="ARBA00006787"/>
    </source>
</evidence>
<feature type="binding site" evidence="5">
    <location>
        <position position="542"/>
    </location>
    <ligand>
        <name>Fe cation</name>
        <dbReference type="ChEBI" id="CHEBI:24875"/>
        <note>catalytic</note>
    </ligand>
</feature>
<dbReference type="AlphaFoldDB" id="A0A0K1RU84"/>
<accession>A0A0K1RU84</accession>
<dbReference type="Pfam" id="PF03055">
    <property type="entry name" value="RPE65"/>
    <property type="match status" value="1"/>
</dbReference>
<gene>
    <name evidence="6" type="ORF">VL20_129</name>
</gene>
<feature type="binding site" evidence="5">
    <location>
        <position position="232"/>
    </location>
    <ligand>
        <name>Fe cation</name>
        <dbReference type="ChEBI" id="CHEBI:24875"/>
        <note>catalytic</note>
    </ligand>
</feature>
<comment type="cofactor">
    <cofactor evidence="5">
        <name>Fe(2+)</name>
        <dbReference type="ChEBI" id="CHEBI:29033"/>
    </cofactor>
    <text evidence="5">Binds 1 Fe(2+) ion per subunit.</text>
</comment>
<dbReference type="GO" id="GO:0046872">
    <property type="term" value="F:metal ion binding"/>
    <property type="evidence" value="ECO:0007669"/>
    <property type="project" value="UniProtKB-KW"/>
</dbReference>